<sequence length="1082" mass="122182">MASPDRDEIEEALSHMIPRGDLDQYIDEAVFLEIARQLTKHPDKHISAWSESPRLYTMLRIQGYDIDSPVFQKFANENVSDYWLPIAKSSLAQLASPGMPIKEFSSTQLHVLSKPDLMSEEKLLSPNNAHRHILDGAAHFKVMDHIGRGGSAEVSRVRHILSGRPFACKRISRADRLGEQKKQLVEFELELNILKRINHRHCVNFVASFSDSTSFSLILEPVADESLKFMLQRQNRAQPLSGSDLTVLRSAFGCIATALAYLHGEKVRHKDIKPGNILISGHRVYLCDFGISRDWSSYENSTTEGEPQKFTRRYCSPEVINHEARNTSSDIWSLGCVFLELVSVIKGYPLEEVNEFLRTSSNGQSDSGFWCAPEAMRAWLAKIQNDGRDSADNLPVKWINAMIRADPDERPKASGVVTDIYSDSVSLPQRDLFIGSCCARFDSVIPIETVDSPTLTNPDFQGLGIVKSSGSYLPTFLDQRSSIPQNNHRYSSDRSISPHDVTEDDRHNSGASPSQGRLVRNILVHPDSHRASHSSFSEPSQSLSIGTQSSDSYIQRPSDASMVQHFELMSPIQVQKTSIPLPESPLKCLCAARPLEKHILNLAFDSSPSDSEKSQSSPTFTIDVQAPTIETCSECESLTNKVQLYETQLSPQNETPGSMPQIWCVTRRMAVSYLSGSPEMRRCSSFWLPLADMQFNISDNTVILQWSDCSQMTTRHVADYQQRCDWIYNPQKPNNKVTVRFNNSDDAELFIDTVRLPFGDGFPFYNERKIEVSKTSELHVFDVGRPGLRNYRTATVTKSFPQFRSSKLFVQYPQLDVDLQACYETIHQEYYLKISLRNVSFPTYISNITEEPAEDGSKVARFQRARLRRPKDAALETIFPLGASPTLPDLPKGVIEMLKSLTGWTLRYFGLVTSFKSKRTLFDEKYGKASVLLWEKENETRPPGRTVQRAVLTLRMHEEIEFLWLSGSIEGGTTVSNSENGKDATLSVSHVTKGKLLEEKNMEAIPSTTQQKSKHSRSNSSSATHTHESSRKLVLCFPDVQYRRRFGNIVEDFESNELNRHDSLASNSLMKPMHRHHTATWA</sequence>
<accession>A0A2T2P4M1</accession>
<evidence type="ECO:0000256" key="3">
    <source>
        <dbReference type="PROSITE-ProRule" id="PRU10141"/>
    </source>
</evidence>
<feature type="region of interest" description="Disordered" evidence="4">
    <location>
        <begin position="482"/>
        <end position="517"/>
    </location>
</feature>
<protein>
    <submittedName>
        <fullName evidence="6">Kinase-like protein</fullName>
    </submittedName>
</protein>
<dbReference type="AlphaFoldDB" id="A0A2T2P4M1"/>
<dbReference type="PANTHER" id="PTHR24361">
    <property type="entry name" value="MITOGEN-ACTIVATED KINASE KINASE KINASE"/>
    <property type="match status" value="1"/>
</dbReference>
<keyword evidence="7" id="KW-1185">Reference proteome</keyword>
<feature type="compositionally biased region" description="Polar residues" evidence="4">
    <location>
        <begin position="533"/>
        <end position="553"/>
    </location>
</feature>
<dbReference type="EMBL" id="KZ678130">
    <property type="protein sequence ID" value="PSN72543.1"/>
    <property type="molecule type" value="Genomic_DNA"/>
</dbReference>
<keyword evidence="2 3" id="KW-0067">ATP-binding</keyword>
<dbReference type="InterPro" id="IPR053235">
    <property type="entry name" value="Ser_Thr_kinase"/>
</dbReference>
<gene>
    <name evidence="6" type="ORF">BS50DRAFT_545149</name>
</gene>
<dbReference type="InterPro" id="IPR000719">
    <property type="entry name" value="Prot_kinase_dom"/>
</dbReference>
<dbReference type="InterPro" id="IPR017441">
    <property type="entry name" value="Protein_kinase_ATP_BS"/>
</dbReference>
<dbReference type="PROSITE" id="PS00108">
    <property type="entry name" value="PROTEIN_KINASE_ST"/>
    <property type="match status" value="1"/>
</dbReference>
<dbReference type="OrthoDB" id="4062651at2759"/>
<feature type="region of interest" description="Disordered" evidence="4">
    <location>
        <begin position="529"/>
        <end position="553"/>
    </location>
</feature>
<dbReference type="Gene3D" id="1.10.510.10">
    <property type="entry name" value="Transferase(Phosphotransferase) domain 1"/>
    <property type="match status" value="1"/>
</dbReference>
<feature type="compositionally biased region" description="Basic and acidic residues" evidence="4">
    <location>
        <begin position="490"/>
        <end position="508"/>
    </location>
</feature>
<dbReference type="GO" id="GO:0005524">
    <property type="term" value="F:ATP binding"/>
    <property type="evidence" value="ECO:0007669"/>
    <property type="project" value="UniProtKB-UniRule"/>
</dbReference>
<evidence type="ECO:0000256" key="4">
    <source>
        <dbReference type="SAM" id="MobiDB-lite"/>
    </source>
</evidence>
<keyword evidence="1 3" id="KW-0547">Nucleotide-binding</keyword>
<name>A0A2T2P4M1_CORCC</name>
<evidence type="ECO:0000256" key="1">
    <source>
        <dbReference type="ARBA" id="ARBA00022741"/>
    </source>
</evidence>
<evidence type="ECO:0000259" key="5">
    <source>
        <dbReference type="PROSITE" id="PS50011"/>
    </source>
</evidence>
<feature type="binding site" evidence="3">
    <location>
        <position position="169"/>
    </location>
    <ligand>
        <name>ATP</name>
        <dbReference type="ChEBI" id="CHEBI:30616"/>
    </ligand>
</feature>
<proteinExistence type="predicted"/>
<dbReference type="STRING" id="1448308.A0A2T2P4M1"/>
<dbReference type="InterPro" id="IPR008271">
    <property type="entry name" value="Ser/Thr_kinase_AS"/>
</dbReference>
<dbReference type="PROSITE" id="PS50011">
    <property type="entry name" value="PROTEIN_KINASE_DOM"/>
    <property type="match status" value="1"/>
</dbReference>
<feature type="region of interest" description="Disordered" evidence="4">
    <location>
        <begin position="997"/>
        <end position="1030"/>
    </location>
</feature>
<dbReference type="PROSITE" id="PS00107">
    <property type="entry name" value="PROTEIN_KINASE_ATP"/>
    <property type="match status" value="1"/>
</dbReference>
<keyword evidence="6" id="KW-0808">Transferase</keyword>
<dbReference type="SMART" id="SM00220">
    <property type="entry name" value="S_TKc"/>
    <property type="match status" value="1"/>
</dbReference>
<feature type="domain" description="Protein kinase" evidence="5">
    <location>
        <begin position="140"/>
        <end position="422"/>
    </location>
</feature>
<organism evidence="6 7">
    <name type="scientific">Corynespora cassiicola Philippines</name>
    <dbReference type="NCBI Taxonomy" id="1448308"/>
    <lineage>
        <taxon>Eukaryota</taxon>
        <taxon>Fungi</taxon>
        <taxon>Dikarya</taxon>
        <taxon>Ascomycota</taxon>
        <taxon>Pezizomycotina</taxon>
        <taxon>Dothideomycetes</taxon>
        <taxon>Pleosporomycetidae</taxon>
        <taxon>Pleosporales</taxon>
        <taxon>Corynesporascaceae</taxon>
        <taxon>Corynespora</taxon>
    </lineage>
</organism>
<dbReference type="GO" id="GO:0004674">
    <property type="term" value="F:protein serine/threonine kinase activity"/>
    <property type="evidence" value="ECO:0007669"/>
    <property type="project" value="TreeGrafter"/>
</dbReference>
<evidence type="ECO:0000256" key="2">
    <source>
        <dbReference type="ARBA" id="ARBA00022840"/>
    </source>
</evidence>
<dbReference type="GO" id="GO:0005737">
    <property type="term" value="C:cytoplasm"/>
    <property type="evidence" value="ECO:0007669"/>
    <property type="project" value="TreeGrafter"/>
</dbReference>
<dbReference type="SUPFAM" id="SSF56112">
    <property type="entry name" value="Protein kinase-like (PK-like)"/>
    <property type="match status" value="1"/>
</dbReference>
<evidence type="ECO:0000313" key="6">
    <source>
        <dbReference type="EMBL" id="PSN72543.1"/>
    </source>
</evidence>
<reference evidence="6 7" key="1">
    <citation type="journal article" date="2018" name="Front. Microbiol.">
        <title>Genome-Wide Analysis of Corynespora cassiicola Leaf Fall Disease Putative Effectors.</title>
        <authorList>
            <person name="Lopez D."/>
            <person name="Ribeiro S."/>
            <person name="Label P."/>
            <person name="Fumanal B."/>
            <person name="Venisse J.S."/>
            <person name="Kohler A."/>
            <person name="de Oliveira R.R."/>
            <person name="Labutti K."/>
            <person name="Lipzen A."/>
            <person name="Lail K."/>
            <person name="Bauer D."/>
            <person name="Ohm R.A."/>
            <person name="Barry K.W."/>
            <person name="Spatafora J."/>
            <person name="Grigoriev I.V."/>
            <person name="Martin F.M."/>
            <person name="Pujade-Renaud V."/>
        </authorList>
    </citation>
    <scope>NUCLEOTIDE SEQUENCE [LARGE SCALE GENOMIC DNA]</scope>
    <source>
        <strain evidence="6 7">Philippines</strain>
    </source>
</reference>
<keyword evidence="6" id="KW-0418">Kinase</keyword>
<dbReference type="Proteomes" id="UP000240883">
    <property type="component" value="Unassembled WGS sequence"/>
</dbReference>
<dbReference type="Pfam" id="PF00069">
    <property type="entry name" value="Pkinase"/>
    <property type="match status" value="1"/>
</dbReference>
<evidence type="ECO:0000313" key="7">
    <source>
        <dbReference type="Proteomes" id="UP000240883"/>
    </source>
</evidence>
<dbReference type="CDD" id="cd00180">
    <property type="entry name" value="PKc"/>
    <property type="match status" value="1"/>
</dbReference>
<dbReference type="InterPro" id="IPR011009">
    <property type="entry name" value="Kinase-like_dom_sf"/>
</dbReference>